<comment type="caution">
    <text evidence="6">The sequence shown here is derived from an EMBL/GenBank/DDBJ whole genome shotgun (WGS) entry which is preliminary data.</text>
</comment>
<keyword evidence="3 5" id="KW-1133">Transmembrane helix</keyword>
<dbReference type="Proteomes" id="UP000475545">
    <property type="component" value="Unassembled WGS sequence"/>
</dbReference>
<evidence type="ECO:0000256" key="1">
    <source>
        <dbReference type="ARBA" id="ARBA00004141"/>
    </source>
</evidence>
<evidence type="ECO:0000256" key="5">
    <source>
        <dbReference type="SAM" id="Phobius"/>
    </source>
</evidence>
<feature type="transmembrane region" description="Helical" evidence="5">
    <location>
        <begin position="248"/>
        <end position="272"/>
    </location>
</feature>
<feature type="transmembrane region" description="Helical" evidence="5">
    <location>
        <begin position="124"/>
        <end position="143"/>
    </location>
</feature>
<dbReference type="InterPro" id="IPR000292">
    <property type="entry name" value="For/NO2_transpt"/>
</dbReference>
<feature type="transmembrane region" description="Helical" evidence="5">
    <location>
        <begin position="178"/>
        <end position="200"/>
    </location>
</feature>
<reference evidence="6 7" key="1">
    <citation type="submission" date="2019-11" db="EMBL/GenBank/DDBJ databases">
        <title>Gordonia sp. nov., a novel actinobacterium isolated from mangrove soil in Hainan.</title>
        <authorList>
            <person name="Huang X."/>
            <person name="Xie Y."/>
            <person name="Chu X."/>
            <person name="Xiao K."/>
        </authorList>
    </citation>
    <scope>NUCLEOTIDE SEQUENCE [LARGE SCALE GENOMIC DNA]</scope>
    <source>
        <strain evidence="6 7">HNM0687</strain>
    </source>
</reference>
<dbReference type="Gene3D" id="1.20.1080.10">
    <property type="entry name" value="Glycerol uptake facilitator protein"/>
    <property type="match status" value="1"/>
</dbReference>
<name>A0A6L7GVX8_9ACTN</name>
<keyword evidence="7" id="KW-1185">Reference proteome</keyword>
<feature type="transmembrane region" description="Helical" evidence="5">
    <location>
        <begin position="39"/>
        <end position="61"/>
    </location>
</feature>
<gene>
    <name evidence="6" type="ORF">GIY30_20005</name>
</gene>
<evidence type="ECO:0000256" key="4">
    <source>
        <dbReference type="ARBA" id="ARBA00023136"/>
    </source>
</evidence>
<dbReference type="GO" id="GO:0015499">
    <property type="term" value="F:formate transmembrane transporter activity"/>
    <property type="evidence" value="ECO:0007669"/>
    <property type="project" value="TreeGrafter"/>
</dbReference>
<comment type="subcellular location">
    <subcellularLocation>
        <location evidence="1">Membrane</location>
        <topology evidence="1">Multi-pass membrane protein</topology>
    </subcellularLocation>
</comment>
<dbReference type="Pfam" id="PF01226">
    <property type="entry name" value="Form_Nir_trans"/>
    <property type="match status" value="1"/>
</dbReference>
<dbReference type="RefSeq" id="WP_160903823.1">
    <property type="nucleotide sequence ID" value="NZ_CP102850.1"/>
</dbReference>
<organism evidence="6 7">
    <name type="scientific">Gordonia mangrovi</name>
    <dbReference type="NCBI Taxonomy" id="2665643"/>
    <lineage>
        <taxon>Bacteria</taxon>
        <taxon>Bacillati</taxon>
        <taxon>Actinomycetota</taxon>
        <taxon>Actinomycetes</taxon>
        <taxon>Mycobacteriales</taxon>
        <taxon>Gordoniaceae</taxon>
        <taxon>Gordonia</taxon>
    </lineage>
</organism>
<keyword evidence="2 5" id="KW-0812">Transmembrane</keyword>
<evidence type="ECO:0000313" key="7">
    <source>
        <dbReference type="Proteomes" id="UP000475545"/>
    </source>
</evidence>
<dbReference type="PANTHER" id="PTHR30520:SF8">
    <property type="entry name" value="NITRITE TRANSPORTER NIRC"/>
    <property type="match status" value="1"/>
</dbReference>
<dbReference type="EMBL" id="WMBR01000006">
    <property type="protein sequence ID" value="MXP23627.1"/>
    <property type="molecule type" value="Genomic_DNA"/>
</dbReference>
<keyword evidence="4 5" id="KW-0472">Membrane</keyword>
<proteinExistence type="predicted"/>
<protein>
    <submittedName>
        <fullName evidence="6">Formate/nitrite transporter family protein</fullName>
    </submittedName>
</protein>
<dbReference type="GO" id="GO:0005886">
    <property type="term" value="C:plasma membrane"/>
    <property type="evidence" value="ECO:0007669"/>
    <property type="project" value="TreeGrafter"/>
</dbReference>
<accession>A0A6L7GVX8</accession>
<dbReference type="AlphaFoldDB" id="A0A6L7GVX8"/>
<feature type="transmembrane region" description="Helical" evidence="5">
    <location>
        <begin position="73"/>
        <end position="95"/>
    </location>
</feature>
<evidence type="ECO:0000313" key="6">
    <source>
        <dbReference type="EMBL" id="MXP23627.1"/>
    </source>
</evidence>
<evidence type="ECO:0000256" key="2">
    <source>
        <dbReference type="ARBA" id="ARBA00022692"/>
    </source>
</evidence>
<dbReference type="InterPro" id="IPR023271">
    <property type="entry name" value="Aquaporin-like"/>
</dbReference>
<feature type="transmembrane region" description="Helical" evidence="5">
    <location>
        <begin position="212"/>
        <end position="236"/>
    </location>
</feature>
<dbReference type="PANTHER" id="PTHR30520">
    <property type="entry name" value="FORMATE TRANSPORTER-RELATED"/>
    <property type="match status" value="1"/>
</dbReference>
<sequence>MSSSEFDTTKLFPGKFFISTVLDVLESKEKMSGHMRRRYLQRAAMAGIIIAIFYVINYTMIGAFDQIGDDAPLHVVGKLLGALSFSWALVFIYYTKSELLTSNMMMVAIGTYYRRISLLMTSRILVLCYLGNIVGGLLLAALLRGTTLLDGAVLEAMNHSVDVKTGYLTEGFSGWLDLFIRAILCNFMINLAMLLVYNGYLHEDIAKISAMIVAVFVFAFLDFEHSVANTVLFMIVGLQDGIPVGLALGNLGIVLLGNFIGGGILIGFYYAWVNDERDSHVPHLRRPHHR</sequence>
<evidence type="ECO:0000256" key="3">
    <source>
        <dbReference type="ARBA" id="ARBA00022989"/>
    </source>
</evidence>